<name>A0A931EXT7_9ACTN</name>
<gene>
    <name evidence="2" type="ORF">ITP53_08510</name>
</gene>
<dbReference type="AlphaFoldDB" id="A0A931EXT7"/>
<comment type="caution">
    <text evidence="2">The sequence shown here is derived from an EMBL/GenBank/DDBJ whole genome shotgun (WGS) entry which is preliminary data.</text>
</comment>
<feature type="compositionally biased region" description="Basic and acidic residues" evidence="1">
    <location>
        <begin position="25"/>
        <end position="41"/>
    </location>
</feature>
<keyword evidence="3" id="KW-1185">Reference proteome</keyword>
<evidence type="ECO:0000313" key="2">
    <source>
        <dbReference type="EMBL" id="MBF8185782.1"/>
    </source>
</evidence>
<reference evidence="2" key="1">
    <citation type="submission" date="2020-11" db="EMBL/GenBank/DDBJ databases">
        <title>Whole-genome analyses of Nonomuraea sp. K274.</title>
        <authorList>
            <person name="Veyisoglu A."/>
        </authorList>
    </citation>
    <scope>NUCLEOTIDE SEQUENCE</scope>
    <source>
        <strain evidence="2">K274</strain>
    </source>
</reference>
<dbReference type="Proteomes" id="UP000605361">
    <property type="component" value="Unassembled WGS sequence"/>
</dbReference>
<dbReference type="PIRSF" id="PIRSF034110">
    <property type="entry name" value="DUF1203"/>
    <property type="match status" value="1"/>
</dbReference>
<accession>A0A931EXT7</accession>
<feature type="region of interest" description="Disordered" evidence="1">
    <location>
        <begin position="1"/>
        <end position="47"/>
    </location>
</feature>
<feature type="compositionally biased region" description="Basic and acidic residues" evidence="1">
    <location>
        <begin position="1"/>
        <end position="16"/>
    </location>
</feature>
<evidence type="ECO:0000256" key="1">
    <source>
        <dbReference type="SAM" id="MobiDB-lite"/>
    </source>
</evidence>
<organism evidence="2 3">
    <name type="scientific">Nonomuraea cypriaca</name>
    <dbReference type="NCBI Taxonomy" id="1187855"/>
    <lineage>
        <taxon>Bacteria</taxon>
        <taxon>Bacillati</taxon>
        <taxon>Actinomycetota</taxon>
        <taxon>Actinomycetes</taxon>
        <taxon>Streptosporangiales</taxon>
        <taxon>Streptosporangiaceae</taxon>
        <taxon>Nonomuraea</taxon>
    </lineage>
</organism>
<dbReference type="InterPro" id="IPR009593">
    <property type="entry name" value="DUF1203"/>
</dbReference>
<proteinExistence type="predicted"/>
<dbReference type="Pfam" id="PF06718">
    <property type="entry name" value="DUF1203"/>
    <property type="match status" value="1"/>
</dbReference>
<sequence length="182" mass="20013">MTRRDHTNTDSREARRAAIAPDVVDQLRKRDDSGREPRALTDEGGNPLRCCLRRSAPGEALLLASYAPLRRWAMETGADPGAYEELGPVFIHANPCQEPSPGYPVAMGGDRRVFRTYRADGTILGGQFVEARQSADPVAATALLDVLFDDPEVALVHVRAVEFGCFIFEARRPQPLGPQRLS</sequence>
<protein>
    <submittedName>
        <fullName evidence="2">DUF1203 domain-containing protein</fullName>
    </submittedName>
</protein>
<dbReference type="EMBL" id="JADOGI010000018">
    <property type="protein sequence ID" value="MBF8185782.1"/>
    <property type="molecule type" value="Genomic_DNA"/>
</dbReference>
<evidence type="ECO:0000313" key="3">
    <source>
        <dbReference type="Proteomes" id="UP000605361"/>
    </source>
</evidence>